<evidence type="ECO:0000313" key="1">
    <source>
        <dbReference type="EMBL" id="QHQ63413.1"/>
    </source>
</evidence>
<name>A0A6P1TSG1_9FIRM</name>
<organism evidence="1 2">
    <name type="scientific">Anaerocolumna sedimenticola</name>
    <dbReference type="NCBI Taxonomy" id="2696063"/>
    <lineage>
        <taxon>Bacteria</taxon>
        <taxon>Bacillati</taxon>
        <taxon>Bacillota</taxon>
        <taxon>Clostridia</taxon>
        <taxon>Lachnospirales</taxon>
        <taxon>Lachnospiraceae</taxon>
        <taxon>Anaerocolumna</taxon>
    </lineage>
</organism>
<sequence length="357" mass="41342">MGYQSALDWLFKNGNAVIRYRIADEICKNNIPVNISVLEEELLSSNEVRSWLSYFKPNEVSLRNYHGSFNTCFENCMNKLVNLGLHAGIKEFDEKTLPLRRWFSDMIQKDEGKWDVFALIIFAASFLLAGYRDEAIITFLKKRLIHVYDFTQSLDYDLYDNAEVYGGIPVAFKGRPIIKPDLYKNGWYKYPLIFDVYGFAAMIDSCDICDMDKIYNIIDYILNTEYQALPDGYGILSAPGGKYYSMGWDVKLPCFNSSFTDFDKCGSLLLQRLELMAHFKNAVNSQWFISAVNYLESFRTVDGTYILPKQFLTEKEGYWVMGMHMGLGENRRQRLANEIESTFWMLKIKNTAGILTL</sequence>
<keyword evidence="2" id="KW-1185">Reference proteome</keyword>
<gene>
    <name evidence="1" type="ORF">Ana3638_23725</name>
</gene>
<reference evidence="1 2" key="1">
    <citation type="submission" date="2020-01" db="EMBL/GenBank/DDBJ databases">
        <title>Genome analysis of Anaerocolumna sp. CBA3638.</title>
        <authorList>
            <person name="Kim J."/>
            <person name="Roh S.W."/>
        </authorList>
    </citation>
    <scope>NUCLEOTIDE SEQUENCE [LARGE SCALE GENOMIC DNA]</scope>
    <source>
        <strain evidence="1 2">CBA3638</strain>
    </source>
</reference>
<dbReference type="AlphaFoldDB" id="A0A6P1TSG1"/>
<evidence type="ECO:0000313" key="2">
    <source>
        <dbReference type="Proteomes" id="UP000464314"/>
    </source>
</evidence>
<dbReference type="Proteomes" id="UP000464314">
    <property type="component" value="Chromosome"/>
</dbReference>
<dbReference type="KEGG" id="anr:Ana3638_23725"/>
<proteinExistence type="predicted"/>
<accession>A0A6P1TSG1</accession>
<dbReference type="RefSeq" id="WP_161840234.1">
    <property type="nucleotide sequence ID" value="NZ_CP048000.1"/>
</dbReference>
<dbReference type="EMBL" id="CP048000">
    <property type="protein sequence ID" value="QHQ63413.1"/>
    <property type="molecule type" value="Genomic_DNA"/>
</dbReference>
<protein>
    <submittedName>
        <fullName evidence="1">Uncharacterized protein</fullName>
    </submittedName>
</protein>